<name>A0ABS2QHN0_9BACI</name>
<dbReference type="RefSeq" id="WP_204541221.1">
    <property type="nucleotide sequence ID" value="NZ_JAFBFI010000005.1"/>
</dbReference>
<dbReference type="EMBL" id="JAFBFI010000005">
    <property type="protein sequence ID" value="MBM7692224.1"/>
    <property type="molecule type" value="Genomic_DNA"/>
</dbReference>
<organism evidence="1 2">
    <name type="scientific">Peribacillus deserti</name>
    <dbReference type="NCBI Taxonomy" id="673318"/>
    <lineage>
        <taxon>Bacteria</taxon>
        <taxon>Bacillati</taxon>
        <taxon>Bacillota</taxon>
        <taxon>Bacilli</taxon>
        <taxon>Bacillales</taxon>
        <taxon>Bacillaceae</taxon>
        <taxon>Peribacillus</taxon>
    </lineage>
</organism>
<gene>
    <name evidence="1" type="ORF">JOC77_001651</name>
</gene>
<evidence type="ECO:0000313" key="2">
    <source>
        <dbReference type="Proteomes" id="UP000823486"/>
    </source>
</evidence>
<sequence>MDGKENGNYKFPLSARIPIKNKLKSYQIKEMKKEITGYNLYVLNSKKDIEHGL</sequence>
<keyword evidence="2" id="KW-1185">Reference proteome</keyword>
<proteinExistence type="predicted"/>
<comment type="caution">
    <text evidence="1">The sequence shown here is derived from an EMBL/GenBank/DDBJ whole genome shotgun (WGS) entry which is preliminary data.</text>
</comment>
<evidence type="ECO:0000313" key="1">
    <source>
        <dbReference type="EMBL" id="MBM7692224.1"/>
    </source>
</evidence>
<accession>A0ABS2QHN0</accession>
<protein>
    <submittedName>
        <fullName evidence="1">Uncharacterized protein</fullName>
    </submittedName>
</protein>
<dbReference type="Proteomes" id="UP000823486">
    <property type="component" value="Unassembled WGS sequence"/>
</dbReference>
<reference evidence="1 2" key="1">
    <citation type="submission" date="2021-01" db="EMBL/GenBank/DDBJ databases">
        <title>Genomic Encyclopedia of Type Strains, Phase IV (KMG-IV): sequencing the most valuable type-strain genomes for metagenomic binning, comparative biology and taxonomic classification.</title>
        <authorList>
            <person name="Goeker M."/>
        </authorList>
    </citation>
    <scope>NUCLEOTIDE SEQUENCE [LARGE SCALE GENOMIC DNA]</scope>
    <source>
        <strain evidence="1 2">DSM 105482</strain>
    </source>
</reference>